<geneLocation type="plasmid" evidence="3">
    <name>pEPIR37</name>
</geneLocation>
<proteinExistence type="inferred from homology"/>
<dbReference type="Gene3D" id="3.30.2310.20">
    <property type="entry name" value="RelE-like"/>
    <property type="match status" value="1"/>
</dbReference>
<protein>
    <submittedName>
        <fullName evidence="3">Addiction module toxin StbE</fullName>
    </submittedName>
</protein>
<dbReference type="Pfam" id="PF05016">
    <property type="entry name" value="ParE_toxin"/>
    <property type="match status" value="1"/>
</dbReference>
<evidence type="ECO:0000256" key="1">
    <source>
        <dbReference type="ARBA" id="ARBA00006226"/>
    </source>
</evidence>
<dbReference type="SUPFAM" id="SSF143011">
    <property type="entry name" value="RelE-like"/>
    <property type="match status" value="1"/>
</dbReference>
<evidence type="ECO:0000256" key="2">
    <source>
        <dbReference type="ARBA" id="ARBA00022649"/>
    </source>
</evidence>
<dbReference type="InterPro" id="IPR007712">
    <property type="entry name" value="RelE/ParE_toxin"/>
</dbReference>
<evidence type="ECO:0000313" key="3">
    <source>
        <dbReference type="EMBL" id="CCG55387.1"/>
    </source>
</evidence>
<keyword evidence="3" id="KW-0614">Plasmid</keyword>
<reference evidence="3" key="1">
    <citation type="journal article" date="2013" name="Syst. Appl. Microbiol.">
        <title>Phylogenetic position and virulence apparatus of the pear flower necrosis pathogen Erwinia piriflorinigrans CFBP 5888T as assessed by comparative genomics.</title>
        <authorList>
            <person name="Smits T.H."/>
            <person name="Rezzonico F."/>
            <person name="Lopez M.M."/>
            <person name="Blom J."/>
            <person name="Goesmann A."/>
            <person name="Frey J.E."/>
            <person name="Duffy B."/>
        </authorList>
    </citation>
    <scope>NUCLEOTIDE SEQUENCE [LARGE SCALE GENOMIC DNA]</scope>
    <source>
        <strain evidence="3">CFBP 5888</strain>
        <plasmid evidence="3">pEPIR37</plasmid>
    </source>
</reference>
<comment type="similarity">
    <text evidence="1">Belongs to the RelE toxin family.</text>
</comment>
<dbReference type="PANTHER" id="PTHR35601:SF2">
    <property type="entry name" value="MRNA INTERFERASE TOXIN RELE"/>
    <property type="match status" value="1"/>
</dbReference>
<accession>V5Z2X6</accession>
<sequence length="97" mass="11248">MLPSMTYNLQFEKRALKEWGKLGHPIREQLKKKLAERLLNPHVPASRLSGNQNRYKIKLRSSGYRLVYEVKDIEIILLVIAVGKRAGDEVYTIADNR</sequence>
<gene>
    <name evidence="3" type="primary">stbE</name>
    <name evidence="3" type="ORF">EPIR_pEPIR37010</name>
</gene>
<dbReference type="InterPro" id="IPR035093">
    <property type="entry name" value="RelE/ParE_toxin_dom_sf"/>
</dbReference>
<name>V5Z2X6_9GAMM</name>
<dbReference type="NCBIfam" id="TIGR02385">
    <property type="entry name" value="RelE_StbE"/>
    <property type="match status" value="1"/>
</dbReference>
<keyword evidence="2" id="KW-1277">Toxin-antitoxin system</keyword>
<organism evidence="3">
    <name type="scientific">Erwinia piriflorinigrans CFBP 5888</name>
    <dbReference type="NCBI Taxonomy" id="1161919"/>
    <lineage>
        <taxon>Bacteria</taxon>
        <taxon>Pseudomonadati</taxon>
        <taxon>Pseudomonadota</taxon>
        <taxon>Gammaproteobacteria</taxon>
        <taxon>Enterobacterales</taxon>
        <taxon>Erwiniaceae</taxon>
        <taxon>Erwinia</taxon>
    </lineage>
</organism>
<dbReference type="PANTHER" id="PTHR35601">
    <property type="entry name" value="TOXIN RELE"/>
    <property type="match status" value="1"/>
</dbReference>
<dbReference type="EMBL" id="HE792893">
    <property type="protein sequence ID" value="CCG55387.1"/>
    <property type="molecule type" value="Genomic_DNA"/>
</dbReference>
<dbReference type="AlphaFoldDB" id="V5Z2X6"/>